<dbReference type="InterPro" id="IPR036249">
    <property type="entry name" value="Thioredoxin-like_sf"/>
</dbReference>
<sequence length="193" mass="20304">MSKKVSRRHALITTAVLAAGVMTRRAEAQSLGSLDALTRLPSGATLPTIQFFTPDNQKLTLAHYRGKGVVLNLWATWCGPCVAELPTLDRMAGALASQNIVVLPVSSDAGGAAPVQSFYDSHGIDSLPILLDPGGAILQSWHVPGIPLTVIFDRNGHPRAKLLGATDWSTPQALALVTSLTGPDLSAEPVVKI</sequence>
<dbReference type="GO" id="GO:0016209">
    <property type="term" value="F:antioxidant activity"/>
    <property type="evidence" value="ECO:0007669"/>
    <property type="project" value="InterPro"/>
</dbReference>
<evidence type="ECO:0000313" key="3">
    <source>
        <dbReference type="EMBL" id="MCB8883287.1"/>
    </source>
</evidence>
<dbReference type="CDD" id="cd02966">
    <property type="entry name" value="TlpA_like_family"/>
    <property type="match status" value="1"/>
</dbReference>
<comment type="caution">
    <text evidence="3">The sequence shown here is derived from an EMBL/GenBank/DDBJ whole genome shotgun (WGS) entry which is preliminary data.</text>
</comment>
<keyword evidence="1" id="KW-0676">Redox-active center</keyword>
<dbReference type="InterPro" id="IPR050553">
    <property type="entry name" value="Thioredoxin_ResA/DsbE_sf"/>
</dbReference>
<dbReference type="InterPro" id="IPR000866">
    <property type="entry name" value="AhpC/TSA"/>
</dbReference>
<organism evidence="3 4">
    <name type="scientific">Acidisoma cellulosilyticum</name>
    <dbReference type="NCBI Taxonomy" id="2802395"/>
    <lineage>
        <taxon>Bacteria</taxon>
        <taxon>Pseudomonadati</taxon>
        <taxon>Pseudomonadota</taxon>
        <taxon>Alphaproteobacteria</taxon>
        <taxon>Acetobacterales</taxon>
        <taxon>Acidocellaceae</taxon>
        <taxon>Acidisoma</taxon>
    </lineage>
</organism>
<name>A0A963Z7H5_9PROT</name>
<reference evidence="3 4" key="1">
    <citation type="journal article" date="2021" name="Microorganisms">
        <title>Acidisoma silvae sp. nov. and Acidisomacellulosilytica sp. nov., Two Acidophilic Bacteria Isolated from Decaying Wood, Hydrolyzing Cellulose and Producing Poly-3-hydroxybutyrate.</title>
        <authorList>
            <person name="Mieszkin S."/>
            <person name="Pouder E."/>
            <person name="Uroz S."/>
            <person name="Simon-Colin C."/>
            <person name="Alain K."/>
        </authorList>
    </citation>
    <scope>NUCLEOTIDE SEQUENCE [LARGE SCALE GENOMIC DNA]</scope>
    <source>
        <strain evidence="3 4">HW T5.17</strain>
    </source>
</reference>
<proteinExistence type="predicted"/>
<dbReference type="Proteomes" id="UP000721844">
    <property type="component" value="Unassembled WGS sequence"/>
</dbReference>
<dbReference type="InterPro" id="IPR017937">
    <property type="entry name" value="Thioredoxin_CS"/>
</dbReference>
<dbReference type="Gene3D" id="3.40.30.10">
    <property type="entry name" value="Glutaredoxin"/>
    <property type="match status" value="1"/>
</dbReference>
<gene>
    <name evidence="3" type="ORF">ACELLULO517_23765</name>
</gene>
<dbReference type="AlphaFoldDB" id="A0A963Z7H5"/>
<protein>
    <submittedName>
        <fullName evidence="3">TlpA family protein disulfide reductase</fullName>
    </submittedName>
</protein>
<dbReference type="InterPro" id="IPR006311">
    <property type="entry name" value="TAT_signal"/>
</dbReference>
<dbReference type="RefSeq" id="WP_227309942.1">
    <property type="nucleotide sequence ID" value="NZ_JAESVA010000012.1"/>
</dbReference>
<dbReference type="Pfam" id="PF00578">
    <property type="entry name" value="AhpC-TSA"/>
    <property type="match status" value="1"/>
</dbReference>
<dbReference type="PROSITE" id="PS51318">
    <property type="entry name" value="TAT"/>
    <property type="match status" value="1"/>
</dbReference>
<dbReference type="PANTHER" id="PTHR42852">
    <property type="entry name" value="THIOL:DISULFIDE INTERCHANGE PROTEIN DSBE"/>
    <property type="match status" value="1"/>
</dbReference>
<dbReference type="GO" id="GO:0015036">
    <property type="term" value="F:disulfide oxidoreductase activity"/>
    <property type="evidence" value="ECO:0007669"/>
    <property type="project" value="UniProtKB-ARBA"/>
</dbReference>
<evidence type="ECO:0000259" key="2">
    <source>
        <dbReference type="PROSITE" id="PS51352"/>
    </source>
</evidence>
<dbReference type="PROSITE" id="PS00194">
    <property type="entry name" value="THIOREDOXIN_1"/>
    <property type="match status" value="1"/>
</dbReference>
<keyword evidence="4" id="KW-1185">Reference proteome</keyword>
<feature type="domain" description="Thioredoxin" evidence="2">
    <location>
        <begin position="40"/>
        <end position="182"/>
    </location>
</feature>
<evidence type="ECO:0000256" key="1">
    <source>
        <dbReference type="ARBA" id="ARBA00023284"/>
    </source>
</evidence>
<dbReference type="InterPro" id="IPR013766">
    <property type="entry name" value="Thioredoxin_domain"/>
</dbReference>
<accession>A0A963Z7H5</accession>
<dbReference type="PANTHER" id="PTHR42852:SF17">
    <property type="entry name" value="THIOREDOXIN-LIKE PROTEIN HI_1115"/>
    <property type="match status" value="1"/>
</dbReference>
<dbReference type="EMBL" id="JAESVA010000012">
    <property type="protein sequence ID" value="MCB8883287.1"/>
    <property type="molecule type" value="Genomic_DNA"/>
</dbReference>
<dbReference type="PROSITE" id="PS51352">
    <property type="entry name" value="THIOREDOXIN_2"/>
    <property type="match status" value="1"/>
</dbReference>
<evidence type="ECO:0000313" key="4">
    <source>
        <dbReference type="Proteomes" id="UP000721844"/>
    </source>
</evidence>
<dbReference type="SUPFAM" id="SSF52833">
    <property type="entry name" value="Thioredoxin-like"/>
    <property type="match status" value="1"/>
</dbReference>